<comment type="caution">
    <text evidence="5">The sequence shown here is derived from an EMBL/GenBank/DDBJ whole genome shotgun (WGS) entry which is preliminary data.</text>
</comment>
<dbReference type="Pfam" id="PF00098">
    <property type="entry name" value="zf-CCHC"/>
    <property type="match status" value="1"/>
</dbReference>
<name>A0A8S3T7N8_MYTED</name>
<feature type="coiled-coil region" evidence="2">
    <location>
        <begin position="12"/>
        <end position="39"/>
    </location>
</feature>
<protein>
    <recommendedName>
        <fullName evidence="4">CCHC-type domain-containing protein</fullName>
    </recommendedName>
</protein>
<organism evidence="5 6">
    <name type="scientific">Mytilus edulis</name>
    <name type="common">Blue mussel</name>
    <dbReference type="NCBI Taxonomy" id="6550"/>
    <lineage>
        <taxon>Eukaryota</taxon>
        <taxon>Metazoa</taxon>
        <taxon>Spiralia</taxon>
        <taxon>Lophotrochozoa</taxon>
        <taxon>Mollusca</taxon>
        <taxon>Bivalvia</taxon>
        <taxon>Autobranchia</taxon>
        <taxon>Pteriomorphia</taxon>
        <taxon>Mytilida</taxon>
        <taxon>Mytiloidea</taxon>
        <taxon>Mytilidae</taxon>
        <taxon>Mytilinae</taxon>
        <taxon>Mytilus</taxon>
    </lineage>
</organism>
<dbReference type="Proteomes" id="UP000683360">
    <property type="component" value="Unassembled WGS sequence"/>
</dbReference>
<keyword evidence="2" id="KW-0175">Coiled coil</keyword>
<feature type="domain" description="CCHC-type" evidence="4">
    <location>
        <begin position="100"/>
        <end position="113"/>
    </location>
</feature>
<dbReference type="OrthoDB" id="3863715at2759"/>
<feature type="region of interest" description="Disordered" evidence="3">
    <location>
        <begin position="124"/>
        <end position="166"/>
    </location>
</feature>
<dbReference type="SUPFAM" id="SSF56399">
    <property type="entry name" value="ADP-ribosylation"/>
    <property type="match status" value="1"/>
</dbReference>
<keyword evidence="1" id="KW-0863">Zinc-finger</keyword>
<dbReference type="Gene3D" id="4.10.60.10">
    <property type="entry name" value="Zinc finger, CCHC-type"/>
    <property type="match status" value="1"/>
</dbReference>
<evidence type="ECO:0000259" key="4">
    <source>
        <dbReference type="PROSITE" id="PS50158"/>
    </source>
</evidence>
<dbReference type="SUPFAM" id="SSF57756">
    <property type="entry name" value="Retrovirus zinc finger-like domains"/>
    <property type="match status" value="1"/>
</dbReference>
<dbReference type="InterPro" id="IPR002745">
    <property type="entry name" value="Ptrans_KptA/Tpt1"/>
</dbReference>
<dbReference type="InterPro" id="IPR001878">
    <property type="entry name" value="Znf_CCHC"/>
</dbReference>
<feature type="compositionally biased region" description="Basic and acidic residues" evidence="3">
    <location>
        <begin position="62"/>
        <end position="72"/>
    </location>
</feature>
<dbReference type="InterPro" id="IPR036875">
    <property type="entry name" value="Znf_CCHC_sf"/>
</dbReference>
<evidence type="ECO:0000256" key="3">
    <source>
        <dbReference type="SAM" id="MobiDB-lite"/>
    </source>
</evidence>
<evidence type="ECO:0000256" key="1">
    <source>
        <dbReference type="PROSITE-ProRule" id="PRU00047"/>
    </source>
</evidence>
<feature type="region of interest" description="Disordered" evidence="3">
    <location>
        <begin position="333"/>
        <end position="354"/>
    </location>
</feature>
<keyword evidence="1" id="KW-0862">Zinc</keyword>
<keyword evidence="6" id="KW-1185">Reference proteome</keyword>
<dbReference type="Pfam" id="PF01885">
    <property type="entry name" value="PTS_2-RNA"/>
    <property type="match status" value="1"/>
</dbReference>
<gene>
    <name evidence="5" type="ORF">MEDL_42530</name>
</gene>
<dbReference type="AlphaFoldDB" id="A0A8S3T7N8"/>
<feature type="compositionally biased region" description="Polar residues" evidence="3">
    <location>
        <begin position="381"/>
        <end position="400"/>
    </location>
</feature>
<feature type="region of interest" description="Disordered" evidence="3">
    <location>
        <begin position="374"/>
        <end position="412"/>
    </location>
</feature>
<evidence type="ECO:0000313" key="6">
    <source>
        <dbReference type="Proteomes" id="UP000683360"/>
    </source>
</evidence>
<feature type="compositionally biased region" description="Polar residues" evidence="3">
    <location>
        <begin position="124"/>
        <end position="146"/>
    </location>
</feature>
<feature type="compositionally biased region" description="Polar residues" evidence="3">
    <location>
        <begin position="47"/>
        <end position="61"/>
    </location>
</feature>
<dbReference type="SMART" id="SM00343">
    <property type="entry name" value="ZnF_C2HC"/>
    <property type="match status" value="2"/>
</dbReference>
<dbReference type="GO" id="GO:0016740">
    <property type="term" value="F:transferase activity"/>
    <property type="evidence" value="ECO:0007669"/>
    <property type="project" value="InterPro"/>
</dbReference>
<keyword evidence="1" id="KW-0479">Metal-binding</keyword>
<evidence type="ECO:0000313" key="5">
    <source>
        <dbReference type="EMBL" id="CAG2229640.1"/>
    </source>
</evidence>
<dbReference type="GO" id="GO:0003676">
    <property type="term" value="F:nucleic acid binding"/>
    <property type="evidence" value="ECO:0007669"/>
    <property type="project" value="InterPro"/>
</dbReference>
<feature type="region of interest" description="Disordered" evidence="3">
    <location>
        <begin position="47"/>
        <end position="72"/>
    </location>
</feature>
<evidence type="ECO:0000256" key="2">
    <source>
        <dbReference type="SAM" id="Coils"/>
    </source>
</evidence>
<dbReference type="PROSITE" id="PS50158">
    <property type="entry name" value="ZF_CCHC"/>
    <property type="match status" value="2"/>
</dbReference>
<proteinExistence type="predicted"/>
<dbReference type="EMBL" id="CAJPWZ010002033">
    <property type="protein sequence ID" value="CAG2229640.1"/>
    <property type="molecule type" value="Genomic_DNA"/>
</dbReference>
<feature type="domain" description="CCHC-type" evidence="4">
    <location>
        <begin position="63"/>
        <end position="78"/>
    </location>
</feature>
<accession>A0A8S3T7N8</accession>
<dbReference type="GO" id="GO:0008270">
    <property type="term" value="F:zinc ion binding"/>
    <property type="evidence" value="ECO:0007669"/>
    <property type="project" value="UniProtKB-KW"/>
</dbReference>
<sequence length="565" mass="61419">MALERAPVSTWKVELEKSNKKFENKLGQVHEKLDNMMDQFKQLLTSPFSGSRSPGRQTGTESCHHCGERGHSKMECPNLRGKSVSGSPSTDRGPPWEGVCYHCLKPGHVKKDCLDLQERDRTVSSTIQSSRTETGPLNLNGTTQEAGSSGVSYSGPGVGAREGEGNREPRVLVKVRAESESEQCSNSGKEVLKCLWNILGHGARELDHSLSLLPGGYLLVEEILKRDPGFAGYSLPDIHKLIKVDVDRRFTLIKDSDSGCWKIRANQGYSLMVDTPAIPLVEKCEVPQGNLVTAALLTGDKEGSVANIMRKPIGAILAVENHSSIQKVAATTETTLASDEEAQESWDSTSDSEAHTTLVEGASDEKIVTVFPTPVVDGGMTDNTENSHTSLTFEDPSSTGETDRKAATESNSPLNNEKVITFKSPVNQESVYINPESPDLGLGLLFKTDNVGTRNFNQQQPPPVDSGTSVLCVSTVRSGPNRRQWDPGIPYLNKGINTVQVRKNENRLFTTENGSAQPPGSNYIVDMQPLNGPVLVCIKTGKSWHTIQTRTIHSCLGSQFVGNPL</sequence>
<reference evidence="5" key="1">
    <citation type="submission" date="2021-03" db="EMBL/GenBank/DDBJ databases">
        <authorList>
            <person name="Bekaert M."/>
        </authorList>
    </citation>
    <scope>NUCLEOTIDE SEQUENCE</scope>
</reference>